<evidence type="ECO:0000256" key="12">
    <source>
        <dbReference type="SAM" id="MobiDB-lite"/>
    </source>
</evidence>
<name>A0A672QVB8_SINGR</name>
<proteinExistence type="inferred from homology"/>
<dbReference type="Ensembl" id="ENSSGRT00000085282.1">
    <property type="protein sequence ID" value="ENSSGRP00000080072.1"/>
    <property type="gene ID" value="ENSSGRG00000040592.1"/>
</dbReference>
<dbReference type="SMART" id="SM00389">
    <property type="entry name" value="HOX"/>
    <property type="match status" value="1"/>
</dbReference>
<evidence type="ECO:0000256" key="4">
    <source>
        <dbReference type="ARBA" id="ARBA00022473"/>
    </source>
</evidence>
<keyword evidence="6 10" id="KW-0238">DNA-binding</keyword>
<feature type="region of interest" description="Disordered" evidence="12">
    <location>
        <begin position="186"/>
        <end position="229"/>
    </location>
</feature>
<keyword evidence="5" id="KW-0805">Transcription regulation</keyword>
<dbReference type="PROSITE" id="PS50071">
    <property type="entry name" value="HOMEOBOX_2"/>
    <property type="match status" value="1"/>
</dbReference>
<dbReference type="InterPro" id="IPR050948">
    <property type="entry name" value="Antp_homeobox_TF"/>
</dbReference>
<keyword evidence="7 10" id="KW-0371">Homeobox</keyword>
<evidence type="ECO:0000256" key="3">
    <source>
        <dbReference type="ARBA" id="ARBA00009107"/>
    </source>
</evidence>
<evidence type="ECO:0000256" key="6">
    <source>
        <dbReference type="ARBA" id="ARBA00023125"/>
    </source>
</evidence>
<evidence type="ECO:0000256" key="8">
    <source>
        <dbReference type="ARBA" id="ARBA00023163"/>
    </source>
</evidence>
<accession>A0A672QVB8</accession>
<feature type="DNA-binding region" description="Homeobox" evidence="10">
    <location>
        <begin position="162"/>
        <end position="186"/>
    </location>
</feature>
<dbReference type="InParanoid" id="A0A672QVB8"/>
<dbReference type="PROSITE" id="PS00027">
    <property type="entry name" value="HOMEOBOX_1"/>
    <property type="match status" value="1"/>
</dbReference>
<dbReference type="PANTHER" id="PTHR46166">
    <property type="entry name" value="HOMEOBOX DOMAIN-CONTAINING PROTEIN"/>
    <property type="match status" value="1"/>
</dbReference>
<keyword evidence="4" id="KW-0217">Developmental protein</keyword>
<comment type="similarity">
    <text evidence="3">Belongs to the Antp homeobox family.</text>
</comment>
<sequence>MSSYFVNSLFTKFKGGDSLRSNYYDCSGYAPDLGGRPSVLYGHNSGSAFQHAAQFPEFYHHGASSFSHASYQQNPCAVAYPGDATGNILGQDSLQRQSFFSAPDADFTQFGDCHLKVNSIRDDLESAEPCTAQLFPWMRPQGEMTVRVVWLYFIYTDRYMSHALALTERQVKIWFQNRRMKWKKEHNKDKFPCSKAEQELIEREGQEGSQASEKHTSGEEDSETSSHSK</sequence>
<evidence type="ECO:0000256" key="7">
    <source>
        <dbReference type="ARBA" id="ARBA00023155"/>
    </source>
</evidence>
<dbReference type="PANTHER" id="PTHR46166:SF2">
    <property type="entry name" value="HOMEOBOX PROTEIN HOX-B8"/>
    <property type="match status" value="1"/>
</dbReference>
<reference evidence="14" key="2">
    <citation type="submission" date="2025-09" db="UniProtKB">
        <authorList>
            <consortium name="Ensembl"/>
        </authorList>
    </citation>
    <scope>IDENTIFICATION</scope>
</reference>
<keyword evidence="15" id="KW-1185">Reference proteome</keyword>
<keyword evidence="9 10" id="KW-0539">Nucleus</keyword>
<dbReference type="InterPro" id="IPR017970">
    <property type="entry name" value="Homeobox_CS"/>
</dbReference>
<dbReference type="InterPro" id="IPR001827">
    <property type="entry name" value="Homeobox_Antennapedia_CS"/>
</dbReference>
<evidence type="ECO:0000256" key="11">
    <source>
        <dbReference type="RuleBase" id="RU000682"/>
    </source>
</evidence>
<evidence type="ECO:0000256" key="5">
    <source>
        <dbReference type="ARBA" id="ARBA00023015"/>
    </source>
</evidence>
<dbReference type="Proteomes" id="UP000472262">
    <property type="component" value="Unassembled WGS sequence"/>
</dbReference>
<evidence type="ECO:0000256" key="10">
    <source>
        <dbReference type="PROSITE-ProRule" id="PRU00108"/>
    </source>
</evidence>
<dbReference type="SUPFAM" id="SSF46689">
    <property type="entry name" value="Homeodomain-like"/>
    <property type="match status" value="1"/>
</dbReference>
<dbReference type="InterPro" id="IPR009057">
    <property type="entry name" value="Homeodomain-like_sf"/>
</dbReference>
<dbReference type="OMA" id="QGEARWE"/>
<dbReference type="Pfam" id="PF00046">
    <property type="entry name" value="Homeodomain"/>
    <property type="match status" value="1"/>
</dbReference>
<dbReference type="GO" id="GO:0000977">
    <property type="term" value="F:RNA polymerase II transcription regulatory region sequence-specific DNA binding"/>
    <property type="evidence" value="ECO:0007669"/>
    <property type="project" value="TreeGrafter"/>
</dbReference>
<dbReference type="GO" id="GO:0005634">
    <property type="term" value="C:nucleus"/>
    <property type="evidence" value="ECO:0007669"/>
    <property type="project" value="UniProtKB-SubCell"/>
</dbReference>
<evidence type="ECO:0000256" key="1">
    <source>
        <dbReference type="ARBA" id="ARBA00003263"/>
    </source>
</evidence>
<evidence type="ECO:0000313" key="15">
    <source>
        <dbReference type="Proteomes" id="UP000472262"/>
    </source>
</evidence>
<dbReference type="GO" id="GO:0000981">
    <property type="term" value="F:DNA-binding transcription factor activity, RNA polymerase II-specific"/>
    <property type="evidence" value="ECO:0007669"/>
    <property type="project" value="InterPro"/>
</dbReference>
<organism evidence="14 15">
    <name type="scientific">Sinocyclocheilus grahami</name>
    <name type="common">Dianchi golden-line fish</name>
    <name type="synonym">Barbus grahami</name>
    <dbReference type="NCBI Taxonomy" id="75366"/>
    <lineage>
        <taxon>Eukaryota</taxon>
        <taxon>Metazoa</taxon>
        <taxon>Chordata</taxon>
        <taxon>Craniata</taxon>
        <taxon>Vertebrata</taxon>
        <taxon>Euteleostomi</taxon>
        <taxon>Actinopterygii</taxon>
        <taxon>Neopterygii</taxon>
        <taxon>Teleostei</taxon>
        <taxon>Ostariophysi</taxon>
        <taxon>Cypriniformes</taxon>
        <taxon>Cyprinidae</taxon>
        <taxon>Cyprininae</taxon>
        <taxon>Sinocyclocheilus</taxon>
    </lineage>
</organism>
<dbReference type="Gene3D" id="1.10.10.60">
    <property type="entry name" value="Homeodomain-like"/>
    <property type="match status" value="1"/>
</dbReference>
<evidence type="ECO:0000256" key="2">
    <source>
        <dbReference type="ARBA" id="ARBA00004123"/>
    </source>
</evidence>
<evidence type="ECO:0000256" key="9">
    <source>
        <dbReference type="ARBA" id="ARBA00023242"/>
    </source>
</evidence>
<keyword evidence="8" id="KW-0804">Transcription</keyword>
<dbReference type="PROSITE" id="PS00032">
    <property type="entry name" value="ANTENNAPEDIA"/>
    <property type="match status" value="1"/>
</dbReference>
<protein>
    <submittedName>
        <fullName evidence="14">Homeobox B8b</fullName>
    </submittedName>
</protein>
<feature type="domain" description="Homeobox" evidence="13">
    <location>
        <begin position="160"/>
        <end position="185"/>
    </location>
</feature>
<dbReference type="AlphaFoldDB" id="A0A672QVB8"/>
<dbReference type="InterPro" id="IPR001356">
    <property type="entry name" value="HD"/>
</dbReference>
<comment type="function">
    <text evidence="1">Sequence-specific transcription factor which is part of a developmental regulatory system that provides cells with specific positional identities on the anterior-posterior axis.</text>
</comment>
<comment type="subcellular location">
    <subcellularLocation>
        <location evidence="2 10 11">Nucleus</location>
    </subcellularLocation>
</comment>
<evidence type="ECO:0000313" key="14">
    <source>
        <dbReference type="Ensembl" id="ENSSGRP00000080072.1"/>
    </source>
</evidence>
<dbReference type="CDD" id="cd00086">
    <property type="entry name" value="homeodomain"/>
    <property type="match status" value="1"/>
</dbReference>
<evidence type="ECO:0000259" key="13">
    <source>
        <dbReference type="PROSITE" id="PS50071"/>
    </source>
</evidence>
<reference evidence="14" key="1">
    <citation type="submission" date="2025-08" db="UniProtKB">
        <authorList>
            <consortium name="Ensembl"/>
        </authorList>
    </citation>
    <scope>IDENTIFICATION</scope>
</reference>